<keyword evidence="2" id="KW-1185">Reference proteome</keyword>
<organism evidence="1 2">
    <name type="scientific">Neobacillus pocheonensis</name>
    <dbReference type="NCBI Taxonomy" id="363869"/>
    <lineage>
        <taxon>Bacteria</taxon>
        <taxon>Bacillati</taxon>
        <taxon>Bacillota</taxon>
        <taxon>Bacilli</taxon>
        <taxon>Bacillales</taxon>
        <taxon>Bacillaceae</taxon>
        <taxon>Neobacillus</taxon>
    </lineage>
</organism>
<gene>
    <name evidence="1" type="ORF">NDK43_08970</name>
</gene>
<proteinExistence type="predicted"/>
<accession>A0ABT0W8U2</accession>
<evidence type="ECO:0000313" key="2">
    <source>
        <dbReference type="Proteomes" id="UP001523262"/>
    </source>
</evidence>
<dbReference type="EMBL" id="JAMQCR010000001">
    <property type="protein sequence ID" value="MCM2532490.1"/>
    <property type="molecule type" value="Genomic_DNA"/>
</dbReference>
<comment type="caution">
    <text evidence="1">The sequence shown here is derived from an EMBL/GenBank/DDBJ whole genome shotgun (WGS) entry which is preliminary data.</text>
</comment>
<protein>
    <submittedName>
        <fullName evidence="1">Uncharacterized protein</fullName>
    </submittedName>
</protein>
<sequence>MNATYGIFLPVGIYYLYANGGMSHDTKIGTYKFGHDGSRIPPNASGPIQKFPG</sequence>
<evidence type="ECO:0000313" key="1">
    <source>
        <dbReference type="EMBL" id="MCM2532490.1"/>
    </source>
</evidence>
<name>A0ABT0W8U2_9BACI</name>
<dbReference type="Proteomes" id="UP001523262">
    <property type="component" value="Unassembled WGS sequence"/>
</dbReference>
<reference evidence="1 2" key="1">
    <citation type="submission" date="2022-06" db="EMBL/GenBank/DDBJ databases">
        <authorList>
            <person name="Jeon C.O."/>
        </authorList>
    </citation>
    <scope>NUCLEOTIDE SEQUENCE [LARGE SCALE GENOMIC DNA]</scope>
    <source>
        <strain evidence="1 2">KCTC 13943</strain>
    </source>
</reference>